<reference evidence="2" key="1">
    <citation type="submission" date="2019-04" db="EMBL/GenBank/DDBJ databases">
        <title>Sequencing of skin fungus with MAO and IRED activity.</title>
        <authorList>
            <person name="Marsaioli A.J."/>
            <person name="Bonatto J.M.C."/>
            <person name="Reis Junior O."/>
        </authorList>
    </citation>
    <scope>NUCLEOTIDE SEQUENCE</scope>
    <source>
        <strain evidence="2">28M1</strain>
    </source>
</reference>
<keyword evidence="3" id="KW-1185">Reference proteome</keyword>
<dbReference type="EMBL" id="SWKV01000047">
    <property type="protein sequence ID" value="KAF3036793.1"/>
    <property type="molecule type" value="Genomic_DNA"/>
</dbReference>
<dbReference type="OrthoDB" id="3799995at2759"/>
<feature type="region of interest" description="Disordered" evidence="1">
    <location>
        <begin position="243"/>
        <end position="276"/>
    </location>
</feature>
<organism evidence="2 3">
    <name type="scientific">Didymella heteroderae</name>
    <dbReference type="NCBI Taxonomy" id="1769908"/>
    <lineage>
        <taxon>Eukaryota</taxon>
        <taxon>Fungi</taxon>
        <taxon>Dikarya</taxon>
        <taxon>Ascomycota</taxon>
        <taxon>Pezizomycotina</taxon>
        <taxon>Dothideomycetes</taxon>
        <taxon>Pleosporomycetidae</taxon>
        <taxon>Pleosporales</taxon>
        <taxon>Pleosporineae</taxon>
        <taxon>Didymellaceae</taxon>
        <taxon>Didymella</taxon>
    </lineage>
</organism>
<evidence type="ECO:0000256" key="1">
    <source>
        <dbReference type="SAM" id="MobiDB-lite"/>
    </source>
</evidence>
<dbReference type="Proteomes" id="UP000758155">
    <property type="component" value="Unassembled WGS sequence"/>
</dbReference>
<evidence type="ECO:0000313" key="3">
    <source>
        <dbReference type="Proteomes" id="UP000758155"/>
    </source>
</evidence>
<protein>
    <submittedName>
        <fullName evidence="2">Uncharacterized protein</fullName>
    </submittedName>
</protein>
<evidence type="ECO:0000313" key="2">
    <source>
        <dbReference type="EMBL" id="KAF3036793.1"/>
    </source>
</evidence>
<feature type="region of interest" description="Disordered" evidence="1">
    <location>
        <begin position="1"/>
        <end position="53"/>
    </location>
</feature>
<comment type="caution">
    <text evidence="2">The sequence shown here is derived from an EMBL/GenBank/DDBJ whole genome shotgun (WGS) entry which is preliminary data.</text>
</comment>
<name>A0A9P5BZK0_9PLEO</name>
<proteinExistence type="predicted"/>
<gene>
    <name evidence="2" type="ORF">E8E12_004180</name>
</gene>
<feature type="region of interest" description="Disordered" evidence="1">
    <location>
        <begin position="506"/>
        <end position="547"/>
    </location>
</feature>
<dbReference type="AlphaFoldDB" id="A0A9P5BZK0"/>
<accession>A0A9P5BZK0</accession>
<sequence length="650" mass="72406">MAVSGTKSVSLRGAEAQPQLQSTAEDEDVSTLDKPAKRKTTTSQMTSPERTHKDKRLAVIGQQVIDYGEDRVIDPLGGQAHVQLKVKDAAVSDWLHEQSSKPASAVHTHAKAHDDLSHLNQTGSIQALHFDDWRPELSFDQTHAYSGFLLPPASFLPSQQVNRKSTKSYQQHLPFPPADQNQRAIYYGATASSGTTNLPNPPLFGRLPSMTVSGPMHYDQMHFQMQTLRQQNETSDLELATQNASRNRTGLSSAPPPFGASGPLHRGGQSSIQTQGHFGMPSLLASSLGHLGPSSDVLLLRVHSNTYDKNGQPIFSLLRMCASEVFGPRLDAYCANRGKEYGVDWMFVYRYQISTHQNPGHDMQIRLTWDMTPADVKIDDMSGIAMRNMDTIYVMKAKDEAAASIQREVSEGCAVQSTGPQVSHQSVDITNGETRYFQNPDITRQWYQALQKENVELRASHSQMQAVVTRVRQELVAKKQQNTELITSIDEITKMSKEYREMVQRRDPNLSAPGPCPQVARFTLSKPPSGRVDRQRPAPLDQPVEQRPSRIDNSIAEHYKQHHAQHAASQRVDNDFVKKCEAVRDPNEQVPQQLQPIQFPSFEGGVTVPDFSNDMNMDLAFGNQMQDHGSFLDAADEVEAESGVEEMTEE</sequence>